<protein>
    <submittedName>
        <fullName evidence="2">Glyoxylase-like metal-dependent hydrolase (Beta-lactamase superfamily II)</fullName>
    </submittedName>
</protein>
<dbReference type="PANTHER" id="PTHR42951">
    <property type="entry name" value="METALLO-BETA-LACTAMASE DOMAIN-CONTAINING"/>
    <property type="match status" value="1"/>
</dbReference>
<dbReference type="CDD" id="cd07721">
    <property type="entry name" value="yflN-like_MBL-fold"/>
    <property type="match status" value="1"/>
</dbReference>
<dbReference type="InterPro" id="IPR036866">
    <property type="entry name" value="RibonucZ/Hydroxyglut_hydro"/>
</dbReference>
<dbReference type="OrthoDB" id="2971563at2"/>
<sequence length="250" mass="26839">MTAVLTRNVAPGIHKLEHAHVNCYLVEDSDGVLLVDTALPRTWLHLISAMEAIERPLSDLRAVVLTHAHFDHVGMARRLQQELGLTVHVHADDEHLAAHPYSYAHETPRLLYPVQYPAAVPVLTRMALAGALAVRGVHEVAFITDGQTLDLPGRPRVIHSPGHTFGHCGLHFADRDAVMTGDALVTLDPYTAEIGPQIVAGAATADSAMALLSLEALAETDAARVLPGHGEILRTGIRRAVREALVAGPS</sequence>
<dbReference type="EMBL" id="PGFF01000001">
    <property type="protein sequence ID" value="PJJ72608.1"/>
    <property type="molecule type" value="Genomic_DNA"/>
</dbReference>
<evidence type="ECO:0000313" key="3">
    <source>
        <dbReference type="Proteomes" id="UP000228758"/>
    </source>
</evidence>
<gene>
    <name evidence="2" type="ORF">CLV46_2181</name>
</gene>
<dbReference type="InterPro" id="IPR050855">
    <property type="entry name" value="NDM-1-like"/>
</dbReference>
<dbReference type="GO" id="GO:0016787">
    <property type="term" value="F:hydrolase activity"/>
    <property type="evidence" value="ECO:0007669"/>
    <property type="project" value="UniProtKB-KW"/>
</dbReference>
<dbReference type="SMART" id="SM00849">
    <property type="entry name" value="Lactamase_B"/>
    <property type="match status" value="1"/>
</dbReference>
<organism evidence="2 3">
    <name type="scientific">Diaminobutyricimonas aerilata</name>
    <dbReference type="NCBI Taxonomy" id="1162967"/>
    <lineage>
        <taxon>Bacteria</taxon>
        <taxon>Bacillati</taxon>
        <taxon>Actinomycetota</taxon>
        <taxon>Actinomycetes</taxon>
        <taxon>Micrococcales</taxon>
        <taxon>Microbacteriaceae</taxon>
        <taxon>Diaminobutyricimonas</taxon>
    </lineage>
</organism>
<reference evidence="2 3" key="1">
    <citation type="submission" date="2017-11" db="EMBL/GenBank/DDBJ databases">
        <title>Genomic Encyclopedia of Archaeal and Bacterial Type Strains, Phase II (KMG-II): From Individual Species to Whole Genera.</title>
        <authorList>
            <person name="Goeker M."/>
        </authorList>
    </citation>
    <scope>NUCLEOTIDE SEQUENCE [LARGE SCALE GENOMIC DNA]</scope>
    <source>
        <strain evidence="2 3">DSM 27393</strain>
    </source>
</reference>
<dbReference type="AlphaFoldDB" id="A0A2M9CL30"/>
<dbReference type="Gene3D" id="3.60.15.10">
    <property type="entry name" value="Ribonuclease Z/Hydroxyacylglutathione hydrolase-like"/>
    <property type="match status" value="1"/>
</dbReference>
<evidence type="ECO:0000313" key="2">
    <source>
        <dbReference type="EMBL" id="PJJ72608.1"/>
    </source>
</evidence>
<feature type="domain" description="Metallo-beta-lactamase" evidence="1">
    <location>
        <begin position="20"/>
        <end position="229"/>
    </location>
</feature>
<dbReference type="Proteomes" id="UP000228758">
    <property type="component" value="Unassembled WGS sequence"/>
</dbReference>
<keyword evidence="2" id="KW-0378">Hydrolase</keyword>
<dbReference type="PANTHER" id="PTHR42951:SF4">
    <property type="entry name" value="ACYL-COENZYME A THIOESTERASE MBLAC2"/>
    <property type="match status" value="1"/>
</dbReference>
<proteinExistence type="predicted"/>
<comment type="caution">
    <text evidence="2">The sequence shown here is derived from an EMBL/GenBank/DDBJ whole genome shotgun (WGS) entry which is preliminary data.</text>
</comment>
<accession>A0A2M9CL30</accession>
<dbReference type="RefSeq" id="WP_100364779.1">
    <property type="nucleotide sequence ID" value="NZ_PGFF01000001.1"/>
</dbReference>
<name>A0A2M9CL30_9MICO</name>
<dbReference type="SUPFAM" id="SSF56281">
    <property type="entry name" value="Metallo-hydrolase/oxidoreductase"/>
    <property type="match status" value="1"/>
</dbReference>
<dbReference type="InterPro" id="IPR001279">
    <property type="entry name" value="Metallo-B-lactamas"/>
</dbReference>
<dbReference type="Pfam" id="PF00753">
    <property type="entry name" value="Lactamase_B"/>
    <property type="match status" value="1"/>
</dbReference>
<evidence type="ECO:0000259" key="1">
    <source>
        <dbReference type="SMART" id="SM00849"/>
    </source>
</evidence>
<keyword evidence="3" id="KW-1185">Reference proteome</keyword>